<evidence type="ECO:0000256" key="9">
    <source>
        <dbReference type="SAM" id="MobiDB-lite"/>
    </source>
</evidence>
<feature type="region of interest" description="Disordered" evidence="9">
    <location>
        <begin position="689"/>
        <end position="729"/>
    </location>
</feature>
<feature type="domain" description="Homeobox" evidence="11">
    <location>
        <begin position="616"/>
        <end position="679"/>
    </location>
</feature>
<dbReference type="InterPro" id="IPR001356">
    <property type="entry name" value="HD"/>
</dbReference>
<dbReference type="GO" id="GO:0006355">
    <property type="term" value="P:regulation of DNA-templated transcription"/>
    <property type="evidence" value="ECO:0007669"/>
    <property type="project" value="InterPro"/>
</dbReference>
<dbReference type="InterPro" id="IPR006563">
    <property type="entry name" value="POX_dom"/>
</dbReference>
<protein>
    <recommendedName>
        <fullName evidence="11">Homeobox domain-containing protein</fullName>
    </recommendedName>
</protein>
<dbReference type="SMART" id="SM00389">
    <property type="entry name" value="HOX"/>
    <property type="match status" value="1"/>
</dbReference>
<evidence type="ECO:0000259" key="11">
    <source>
        <dbReference type="PROSITE" id="PS50071"/>
    </source>
</evidence>
<evidence type="ECO:0000256" key="4">
    <source>
        <dbReference type="ARBA" id="ARBA00023125"/>
    </source>
</evidence>
<keyword evidence="4 8" id="KW-0238">DNA-binding</keyword>
<dbReference type="AlphaFoldDB" id="A0AAN9LGP3"/>
<dbReference type="PANTHER" id="PTHR11850">
    <property type="entry name" value="HOMEOBOX PROTEIN TRANSCRIPTION FACTORS"/>
    <property type="match status" value="1"/>
</dbReference>
<feature type="DNA-binding region" description="Homeobox" evidence="8">
    <location>
        <begin position="618"/>
        <end position="680"/>
    </location>
</feature>
<keyword evidence="10" id="KW-0472">Membrane</keyword>
<comment type="similarity">
    <text evidence="2">Belongs to the TALE/BELL homeobox family.</text>
</comment>
<dbReference type="SMART" id="SM00574">
    <property type="entry name" value="POX"/>
    <property type="match status" value="1"/>
</dbReference>
<name>A0AAN9LGP3_PHACN</name>
<comment type="caution">
    <text evidence="12">The sequence shown here is derived from an EMBL/GenBank/DDBJ whole genome shotgun (WGS) entry which is preliminary data.</text>
</comment>
<dbReference type="Gene3D" id="1.10.10.60">
    <property type="entry name" value="Homeodomain-like"/>
    <property type="match status" value="1"/>
</dbReference>
<evidence type="ECO:0000256" key="3">
    <source>
        <dbReference type="ARBA" id="ARBA00023015"/>
    </source>
</evidence>
<evidence type="ECO:0000256" key="10">
    <source>
        <dbReference type="SAM" id="Phobius"/>
    </source>
</evidence>
<accession>A0AAN9LGP3</accession>
<comment type="subcellular location">
    <subcellularLocation>
        <location evidence="1 8">Nucleus</location>
    </subcellularLocation>
</comment>
<dbReference type="SUPFAM" id="SSF46689">
    <property type="entry name" value="Homeodomain-like"/>
    <property type="match status" value="1"/>
</dbReference>
<feature type="transmembrane region" description="Helical" evidence="10">
    <location>
        <begin position="12"/>
        <end position="31"/>
    </location>
</feature>
<keyword evidence="13" id="KW-1185">Reference proteome</keyword>
<evidence type="ECO:0000256" key="1">
    <source>
        <dbReference type="ARBA" id="ARBA00004123"/>
    </source>
</evidence>
<dbReference type="PROSITE" id="PS50071">
    <property type="entry name" value="HOMEOBOX_2"/>
    <property type="match status" value="1"/>
</dbReference>
<dbReference type="Pfam" id="PF05920">
    <property type="entry name" value="Homeobox_KN"/>
    <property type="match status" value="1"/>
</dbReference>
<feature type="region of interest" description="Disordered" evidence="9">
    <location>
        <begin position="326"/>
        <end position="352"/>
    </location>
</feature>
<dbReference type="InterPro" id="IPR050224">
    <property type="entry name" value="TALE_homeobox"/>
</dbReference>
<dbReference type="Pfam" id="PF07526">
    <property type="entry name" value="POX"/>
    <property type="match status" value="1"/>
</dbReference>
<evidence type="ECO:0000256" key="5">
    <source>
        <dbReference type="ARBA" id="ARBA00023155"/>
    </source>
</evidence>
<dbReference type="InterPro" id="IPR008422">
    <property type="entry name" value="KN_HD"/>
</dbReference>
<dbReference type="GO" id="GO:0005634">
    <property type="term" value="C:nucleus"/>
    <property type="evidence" value="ECO:0007669"/>
    <property type="project" value="UniProtKB-SubCell"/>
</dbReference>
<feature type="compositionally biased region" description="Basic and acidic residues" evidence="9">
    <location>
        <begin position="689"/>
        <end position="703"/>
    </location>
</feature>
<dbReference type="GO" id="GO:0003677">
    <property type="term" value="F:DNA binding"/>
    <property type="evidence" value="ECO:0007669"/>
    <property type="project" value="UniProtKB-UniRule"/>
</dbReference>
<evidence type="ECO:0000256" key="7">
    <source>
        <dbReference type="ARBA" id="ARBA00023242"/>
    </source>
</evidence>
<evidence type="ECO:0000256" key="6">
    <source>
        <dbReference type="ARBA" id="ARBA00023163"/>
    </source>
</evidence>
<dbReference type="InterPro" id="IPR009057">
    <property type="entry name" value="Homeodomain-like_sf"/>
</dbReference>
<keyword evidence="7 8" id="KW-0539">Nucleus</keyword>
<feature type="compositionally biased region" description="Polar residues" evidence="9">
    <location>
        <begin position="334"/>
        <end position="351"/>
    </location>
</feature>
<gene>
    <name evidence="12" type="ORF">VNO80_27664</name>
</gene>
<dbReference type="Proteomes" id="UP001374584">
    <property type="component" value="Unassembled WGS sequence"/>
</dbReference>
<keyword evidence="3" id="KW-0805">Transcription regulation</keyword>
<keyword evidence="5 8" id="KW-0371">Homeobox</keyword>
<evidence type="ECO:0000313" key="12">
    <source>
        <dbReference type="EMBL" id="KAK7335682.1"/>
    </source>
</evidence>
<organism evidence="12 13">
    <name type="scientific">Phaseolus coccineus</name>
    <name type="common">Scarlet runner bean</name>
    <name type="synonym">Phaseolus multiflorus</name>
    <dbReference type="NCBI Taxonomy" id="3886"/>
    <lineage>
        <taxon>Eukaryota</taxon>
        <taxon>Viridiplantae</taxon>
        <taxon>Streptophyta</taxon>
        <taxon>Embryophyta</taxon>
        <taxon>Tracheophyta</taxon>
        <taxon>Spermatophyta</taxon>
        <taxon>Magnoliopsida</taxon>
        <taxon>eudicotyledons</taxon>
        <taxon>Gunneridae</taxon>
        <taxon>Pentapetalae</taxon>
        <taxon>rosids</taxon>
        <taxon>fabids</taxon>
        <taxon>Fabales</taxon>
        <taxon>Fabaceae</taxon>
        <taxon>Papilionoideae</taxon>
        <taxon>50 kb inversion clade</taxon>
        <taxon>NPAAA clade</taxon>
        <taxon>indigoferoid/millettioid clade</taxon>
        <taxon>Phaseoleae</taxon>
        <taxon>Phaseolus</taxon>
    </lineage>
</organism>
<dbReference type="CDD" id="cd00086">
    <property type="entry name" value="homeodomain"/>
    <property type="match status" value="1"/>
</dbReference>
<dbReference type="EMBL" id="JAYMYR010000010">
    <property type="protein sequence ID" value="KAK7335682.1"/>
    <property type="molecule type" value="Genomic_DNA"/>
</dbReference>
<keyword evidence="10" id="KW-0812">Transmembrane</keyword>
<evidence type="ECO:0000256" key="2">
    <source>
        <dbReference type="ARBA" id="ARBA00006454"/>
    </source>
</evidence>
<proteinExistence type="inferred from homology"/>
<keyword evidence="6" id="KW-0804">Transcription</keyword>
<reference evidence="12 13" key="1">
    <citation type="submission" date="2024-01" db="EMBL/GenBank/DDBJ databases">
        <title>The genomes of 5 underutilized Papilionoideae crops provide insights into root nodulation and disease resistanc.</title>
        <authorList>
            <person name="Jiang F."/>
        </authorList>
    </citation>
    <scope>NUCLEOTIDE SEQUENCE [LARGE SCALE GENOMIC DNA]</scope>
    <source>
        <strain evidence="12">JINMINGXINNONG_FW02</strain>
        <tissue evidence="12">Leaves</tissue>
    </source>
</reference>
<evidence type="ECO:0000256" key="8">
    <source>
        <dbReference type="PROSITE-ProRule" id="PRU00108"/>
    </source>
</evidence>
<keyword evidence="10" id="KW-1133">Transmembrane helix</keyword>
<sequence>MSLRRFPYKHNVVVRVSYLLLLVSAYSTIMLSRRGFVIGLLNLVSWEMSSLRPESHVAQQIRREKLRIQNSSQPLHEFPNNLEPLSLQPGFHNFDLLHVRNVRNANMLDEPVVYSLEMPNFSTSLNPLSAPKNALEYHQEIGAAEPSNRLMMNEYGSFSHSMPAIHSSHKEQCELRNLGNWRNSAPQQGSDWFVNYASNANSFLSSELNNVSSYNELMDVQCSNASDEISGREIQKQLGVLHNTALPPSPLYQNALQDIVKSTSISAHTRQDMTSLMQQNDHSIWVGGASEVELQQPSYGNQPNPVRFGWTNRAIDNIPNDSLPQSLSLSLSSNAQPKPSVSQHEQGSTSDYPRCLKYMKPSIVSRDCAKSVQDTVGMPSKSTVSYRSVGPLGPFTGYATILKSSRFLKSVQQLLDEIFCLSGAKFAKSYDVSERVSPEVSASTSADTVTVNETGVTAKGSNSGSSSTMLYNVSKENSADLGVGSSFDLSSRPDYQQKKAKLLYMQEEVTRQCKQYHLQMQMVMSSFESVAGLSSATPYISMALKSVSKHFRCLKNSISDQLKLISEALGEDVSIPSSSTGSKADTNMARIRCSMDQSFLRNKSGKGTTDHLDPQQHVWRPQRGLPERAVAILKAWLFEHFLHPYPTDTDKHRLASQTGLSRNQVSNWFINARVRVWKPMVEEIHMLETKATGTKEKSGKHEGTSSGPEGDTSLPRVDMPLSNIGMNSIPENRFEGMEMESSNAEESGLNEEQWSQEKRSKLECQMTSNTMDGTLMGFVPYRRGGLEVGGLGSVSLTLGLRHGFEGVQHPQQLQEEQLRHHLGGHMIRDFVG</sequence>
<evidence type="ECO:0000313" key="13">
    <source>
        <dbReference type="Proteomes" id="UP001374584"/>
    </source>
</evidence>